<sequence length="234" mass="25103">MAQAPAVQMGWYAVPGKTEVRWWNGLNWTAYKIKNGVPSADFNAVEPPALAWALGGLFALAGLLNLARVASTPGTVVPAVFFLLASVFWFIGAGMATARRRVAAPVTQPLFDPVVRPLPGETEGPSAGWRPVRGSTLRWWTGVRWAHYITERGRVRPTHFGPVNYRRLKIFTAVFASIGLLIVVTGFVAVAGGLINFATSLFVFGGALMLVAGIVALSLHTQRAVSILPENAPA</sequence>
<evidence type="ECO:0000313" key="4">
    <source>
        <dbReference type="Proteomes" id="UP000196320"/>
    </source>
</evidence>
<feature type="domain" description="DUF2510" evidence="2">
    <location>
        <begin position="10"/>
        <end position="31"/>
    </location>
</feature>
<organism evidence="3 4">
    <name type="scientific">Microbacterium esteraromaticum</name>
    <dbReference type="NCBI Taxonomy" id="57043"/>
    <lineage>
        <taxon>Bacteria</taxon>
        <taxon>Bacillati</taxon>
        <taxon>Actinomycetota</taxon>
        <taxon>Actinomycetes</taxon>
        <taxon>Micrococcales</taxon>
        <taxon>Microbacteriaceae</taxon>
        <taxon>Microbacterium</taxon>
    </lineage>
</organism>
<reference evidence="3 4" key="1">
    <citation type="submission" date="2017-02" db="EMBL/GenBank/DDBJ databases">
        <authorList>
            <person name="Peterson S.W."/>
        </authorList>
    </citation>
    <scope>NUCLEOTIDE SEQUENCE [LARGE SCALE GENOMIC DNA]</scope>
    <source>
        <strain evidence="3 4">B Mb 05.01</strain>
    </source>
</reference>
<name>A0A1R4K1D0_9MICO</name>
<keyword evidence="4" id="KW-1185">Reference proteome</keyword>
<keyword evidence="1" id="KW-0812">Transmembrane</keyword>
<dbReference type="Proteomes" id="UP000196320">
    <property type="component" value="Unassembled WGS sequence"/>
</dbReference>
<dbReference type="EMBL" id="FUKO01000022">
    <property type="protein sequence ID" value="SJN38127.1"/>
    <property type="molecule type" value="Genomic_DNA"/>
</dbReference>
<dbReference type="AlphaFoldDB" id="A0A1R4K1D0"/>
<dbReference type="Pfam" id="PF10708">
    <property type="entry name" value="DUF2510"/>
    <property type="match status" value="1"/>
</dbReference>
<feature type="transmembrane region" description="Helical" evidence="1">
    <location>
        <begin position="49"/>
        <end position="70"/>
    </location>
</feature>
<gene>
    <name evidence="3" type="ORF">FM104_09950</name>
</gene>
<proteinExistence type="predicted"/>
<evidence type="ECO:0000259" key="2">
    <source>
        <dbReference type="Pfam" id="PF10708"/>
    </source>
</evidence>
<feature type="transmembrane region" description="Helical" evidence="1">
    <location>
        <begin position="170"/>
        <end position="195"/>
    </location>
</feature>
<evidence type="ECO:0000256" key="1">
    <source>
        <dbReference type="SAM" id="Phobius"/>
    </source>
</evidence>
<accession>A0A1R4K1D0</accession>
<evidence type="ECO:0000313" key="3">
    <source>
        <dbReference type="EMBL" id="SJN38127.1"/>
    </source>
</evidence>
<protein>
    <recommendedName>
        <fullName evidence="2">DUF2510 domain-containing protein</fullName>
    </recommendedName>
</protein>
<feature type="transmembrane region" description="Helical" evidence="1">
    <location>
        <begin position="76"/>
        <end position="98"/>
    </location>
</feature>
<feature type="transmembrane region" description="Helical" evidence="1">
    <location>
        <begin position="201"/>
        <end position="219"/>
    </location>
</feature>
<dbReference type="InterPro" id="IPR018929">
    <property type="entry name" value="DUF2510"/>
</dbReference>
<keyword evidence="1" id="KW-1133">Transmembrane helix</keyword>
<keyword evidence="1" id="KW-0472">Membrane</keyword>